<keyword evidence="2" id="KW-0560">Oxidoreductase</keyword>
<dbReference type="Gene3D" id="3.30.9.10">
    <property type="entry name" value="D-Amino Acid Oxidase, subunit A, domain 2"/>
    <property type="match status" value="1"/>
</dbReference>
<dbReference type="Pfam" id="PF01494">
    <property type="entry name" value="FAD_binding_3"/>
    <property type="match status" value="1"/>
</dbReference>
<dbReference type="InterPro" id="IPR051704">
    <property type="entry name" value="FAD_aromatic-hydroxylase"/>
</dbReference>
<dbReference type="InterPro" id="IPR036188">
    <property type="entry name" value="FAD/NAD-bd_sf"/>
</dbReference>
<organism evidence="2 3">
    <name type="scientific">Umezawaea endophytica</name>
    <dbReference type="NCBI Taxonomy" id="1654476"/>
    <lineage>
        <taxon>Bacteria</taxon>
        <taxon>Bacillati</taxon>
        <taxon>Actinomycetota</taxon>
        <taxon>Actinomycetes</taxon>
        <taxon>Pseudonocardiales</taxon>
        <taxon>Pseudonocardiaceae</taxon>
        <taxon>Umezawaea</taxon>
    </lineage>
</organism>
<evidence type="ECO:0000259" key="1">
    <source>
        <dbReference type="Pfam" id="PF01494"/>
    </source>
</evidence>
<dbReference type="PANTHER" id="PTHR46865:SF2">
    <property type="entry name" value="MONOOXYGENASE"/>
    <property type="match status" value="1"/>
</dbReference>
<comment type="caution">
    <text evidence="2">The sequence shown here is derived from an EMBL/GenBank/DDBJ whole genome shotgun (WGS) entry which is preliminary data.</text>
</comment>
<evidence type="ECO:0000313" key="3">
    <source>
        <dbReference type="Proteomes" id="UP001141259"/>
    </source>
</evidence>
<proteinExistence type="predicted"/>
<dbReference type="GO" id="GO:0071949">
    <property type="term" value="F:FAD binding"/>
    <property type="evidence" value="ECO:0007669"/>
    <property type="project" value="InterPro"/>
</dbReference>
<keyword evidence="2" id="KW-0503">Monooxygenase</keyword>
<dbReference type="InterPro" id="IPR002938">
    <property type="entry name" value="FAD-bd"/>
</dbReference>
<gene>
    <name evidence="2" type="ORF">NZH93_05800</name>
</gene>
<accession>A0A9X2VGS2</accession>
<dbReference type="Proteomes" id="UP001141259">
    <property type="component" value="Unassembled WGS sequence"/>
</dbReference>
<sequence length="404" mass="43150">MTTRSVLISGASIAGPALAYWLHRYGFRVTVVEIAPAVRGGGYPVDLRGVAVEVVTRMGLFDRLRDARTRTREVAFLTADGRRIGAVTPEVLTGGAEGADLEIPRGDITAAFHDVTRDDVEHLFSDSIAELAEHADGVDVTFRSGTRRTFDLVIGADGIHSAVRGLVFGPEEDHVRHLGYRFTGFTAPNRHGLDSQAVMRNAPGRMTTVYAVGSGPVVSVIMGFTGTRPTKEEVRDLDSWIRLTERTFEDDGPAARELLADLRAADDVFADGVSQIRMPAWSSGRVALVGDAAFAPSFLSGQGTSLAVVGAYVLAGELATATDHTEAFAAYRRTAADFVERNQALALGANAVIPTTRHGLWFRNQAVRAQPLLAGVKVFGDGTTRAANSLRLPDYGSRTAGSLG</sequence>
<dbReference type="PRINTS" id="PR00420">
    <property type="entry name" value="RNGMNOXGNASE"/>
</dbReference>
<dbReference type="PANTHER" id="PTHR46865">
    <property type="entry name" value="OXIDOREDUCTASE-RELATED"/>
    <property type="match status" value="1"/>
</dbReference>
<name>A0A9X2VGS2_9PSEU</name>
<dbReference type="EMBL" id="JANYMP010000002">
    <property type="protein sequence ID" value="MCS7476360.1"/>
    <property type="molecule type" value="Genomic_DNA"/>
</dbReference>
<dbReference type="Gene3D" id="3.50.50.60">
    <property type="entry name" value="FAD/NAD(P)-binding domain"/>
    <property type="match status" value="1"/>
</dbReference>
<dbReference type="GO" id="GO:0004497">
    <property type="term" value="F:monooxygenase activity"/>
    <property type="evidence" value="ECO:0007669"/>
    <property type="project" value="UniProtKB-KW"/>
</dbReference>
<feature type="domain" description="FAD-binding" evidence="1">
    <location>
        <begin position="5"/>
        <end position="340"/>
    </location>
</feature>
<reference evidence="2" key="1">
    <citation type="submission" date="2022-08" db="EMBL/GenBank/DDBJ databases">
        <authorList>
            <person name="Tistechok S."/>
            <person name="Samborskyy M."/>
            <person name="Roman I."/>
        </authorList>
    </citation>
    <scope>NUCLEOTIDE SEQUENCE</scope>
    <source>
        <strain evidence="2">DSM 103496</strain>
    </source>
</reference>
<evidence type="ECO:0000313" key="2">
    <source>
        <dbReference type="EMBL" id="MCS7476360.1"/>
    </source>
</evidence>
<keyword evidence="3" id="KW-1185">Reference proteome</keyword>
<protein>
    <submittedName>
        <fullName evidence="2">FAD-dependent monooxygenase</fullName>
    </submittedName>
</protein>
<dbReference type="AlphaFoldDB" id="A0A9X2VGS2"/>
<dbReference type="RefSeq" id="WP_259621860.1">
    <property type="nucleotide sequence ID" value="NZ_JANYMP010000002.1"/>
</dbReference>
<dbReference type="SUPFAM" id="SSF51905">
    <property type="entry name" value="FAD/NAD(P)-binding domain"/>
    <property type="match status" value="1"/>
</dbReference>